<dbReference type="InterPro" id="IPR051791">
    <property type="entry name" value="Pra-immunoreactive"/>
</dbReference>
<dbReference type="EMBL" id="CAFBMR010000045">
    <property type="protein sequence ID" value="CAB4916635.1"/>
    <property type="molecule type" value="Genomic_DNA"/>
</dbReference>
<name>A0A6J7HJM3_9ZZZZ</name>
<protein>
    <submittedName>
        <fullName evidence="8">Unannotated protein</fullName>
    </submittedName>
</protein>
<keyword evidence="2" id="KW-1003">Cell membrane</keyword>
<evidence type="ECO:0000256" key="2">
    <source>
        <dbReference type="ARBA" id="ARBA00022475"/>
    </source>
</evidence>
<dbReference type="PANTHER" id="PTHR36115">
    <property type="entry name" value="PROLINE-RICH ANTIGEN HOMOLOG-RELATED"/>
    <property type="match status" value="1"/>
</dbReference>
<keyword evidence="4 6" id="KW-1133">Transmembrane helix</keyword>
<dbReference type="PANTHER" id="PTHR36115:SF6">
    <property type="entry name" value="PROLINE-RICH ANTIGEN HOMOLOG"/>
    <property type="match status" value="1"/>
</dbReference>
<dbReference type="InterPro" id="IPR010432">
    <property type="entry name" value="RDD"/>
</dbReference>
<evidence type="ECO:0000256" key="3">
    <source>
        <dbReference type="ARBA" id="ARBA00022692"/>
    </source>
</evidence>
<feature type="domain" description="RDD" evidence="7">
    <location>
        <begin position="45"/>
        <end position="152"/>
    </location>
</feature>
<organism evidence="8">
    <name type="scientific">freshwater metagenome</name>
    <dbReference type="NCBI Taxonomy" id="449393"/>
    <lineage>
        <taxon>unclassified sequences</taxon>
        <taxon>metagenomes</taxon>
        <taxon>ecological metagenomes</taxon>
    </lineage>
</organism>
<feature type="transmembrane region" description="Helical" evidence="6">
    <location>
        <begin position="51"/>
        <end position="69"/>
    </location>
</feature>
<evidence type="ECO:0000313" key="8">
    <source>
        <dbReference type="EMBL" id="CAB4916635.1"/>
    </source>
</evidence>
<evidence type="ECO:0000256" key="4">
    <source>
        <dbReference type="ARBA" id="ARBA00022989"/>
    </source>
</evidence>
<reference evidence="8" key="1">
    <citation type="submission" date="2020-05" db="EMBL/GenBank/DDBJ databases">
        <authorList>
            <person name="Chiriac C."/>
            <person name="Salcher M."/>
            <person name="Ghai R."/>
            <person name="Kavagutti S V."/>
        </authorList>
    </citation>
    <scope>NUCLEOTIDE SEQUENCE</scope>
</reference>
<gene>
    <name evidence="8" type="ORF">UFOPK3610_01164</name>
</gene>
<accession>A0A6J7HJM3</accession>
<feature type="transmembrane region" description="Helical" evidence="6">
    <location>
        <begin position="120"/>
        <end position="140"/>
    </location>
</feature>
<dbReference type="AlphaFoldDB" id="A0A6J7HJM3"/>
<evidence type="ECO:0000256" key="1">
    <source>
        <dbReference type="ARBA" id="ARBA00004651"/>
    </source>
</evidence>
<evidence type="ECO:0000256" key="6">
    <source>
        <dbReference type="SAM" id="Phobius"/>
    </source>
</evidence>
<keyword evidence="3 6" id="KW-0812">Transmembrane</keyword>
<evidence type="ECO:0000256" key="5">
    <source>
        <dbReference type="ARBA" id="ARBA00023136"/>
    </source>
</evidence>
<comment type="subcellular location">
    <subcellularLocation>
        <location evidence="1">Cell membrane</location>
        <topology evidence="1">Multi-pass membrane protein</topology>
    </subcellularLocation>
</comment>
<evidence type="ECO:0000259" key="7">
    <source>
        <dbReference type="Pfam" id="PF06271"/>
    </source>
</evidence>
<keyword evidence="5 6" id="KW-0472">Membrane</keyword>
<dbReference type="GO" id="GO:0005886">
    <property type="term" value="C:plasma membrane"/>
    <property type="evidence" value="ECO:0007669"/>
    <property type="project" value="UniProtKB-SubCell"/>
</dbReference>
<proteinExistence type="predicted"/>
<feature type="transmembrane region" description="Helical" evidence="6">
    <location>
        <begin position="81"/>
        <end position="108"/>
    </location>
</feature>
<dbReference type="Pfam" id="PF06271">
    <property type="entry name" value="RDD"/>
    <property type="match status" value="1"/>
</dbReference>
<sequence>MPRGAVNHVPIRALSLGSSDFGSVWALFRRCFAGRYGEAVELMKAGLGRRLGALCIDWGASLLVVQVLFGRTYAYGSTESSLITGLVFIAEVAVLTSLMGGSFGQVLLGVRVVRTDGSRLWPLRVLGRTLLLFLVIPAVIMDSDGRGLHDKAVDSRTIRVSRA</sequence>